<evidence type="ECO:0000256" key="1">
    <source>
        <dbReference type="ARBA" id="ARBA00022801"/>
    </source>
</evidence>
<dbReference type="RefSeq" id="WP_340238353.1">
    <property type="nucleotide sequence ID" value="NZ_JBBEWC010000009.1"/>
</dbReference>
<feature type="short sequence motif" description="GXSXG" evidence="4">
    <location>
        <begin position="35"/>
        <end position="39"/>
    </location>
</feature>
<gene>
    <name evidence="6" type="ORF">ACFSR2_00900</name>
</gene>
<organism evidence="6 7">
    <name type="scientific">Emticicia soli</name>
    <dbReference type="NCBI Taxonomy" id="2027878"/>
    <lineage>
        <taxon>Bacteria</taxon>
        <taxon>Pseudomonadati</taxon>
        <taxon>Bacteroidota</taxon>
        <taxon>Cytophagia</taxon>
        <taxon>Cytophagales</taxon>
        <taxon>Leadbetterellaceae</taxon>
        <taxon>Emticicia</taxon>
    </lineage>
</organism>
<comment type="caution">
    <text evidence="6">The sequence shown here is derived from an EMBL/GenBank/DDBJ whole genome shotgun (WGS) entry which is preliminary data.</text>
</comment>
<name>A0ABW5J2Q3_9BACT</name>
<evidence type="ECO:0000259" key="5">
    <source>
        <dbReference type="PROSITE" id="PS51635"/>
    </source>
</evidence>
<dbReference type="InterPro" id="IPR002641">
    <property type="entry name" value="PNPLA_dom"/>
</dbReference>
<keyword evidence="3 4" id="KW-0443">Lipid metabolism</keyword>
<evidence type="ECO:0000256" key="2">
    <source>
        <dbReference type="ARBA" id="ARBA00022963"/>
    </source>
</evidence>
<keyword evidence="2 4" id="KW-0442">Lipid degradation</keyword>
<dbReference type="Pfam" id="PF01734">
    <property type="entry name" value="Patatin"/>
    <property type="match status" value="1"/>
</dbReference>
<dbReference type="Gene3D" id="3.40.1090.10">
    <property type="entry name" value="Cytosolic phospholipase A2 catalytic domain"/>
    <property type="match status" value="2"/>
</dbReference>
<feature type="active site" description="Nucleophile" evidence="4">
    <location>
        <position position="37"/>
    </location>
</feature>
<dbReference type="PANTHER" id="PTHR14226">
    <property type="entry name" value="NEUROPATHY TARGET ESTERASE/SWISS CHEESE D.MELANOGASTER"/>
    <property type="match status" value="1"/>
</dbReference>
<sequence length="306" mass="34631">MKALVLGGGSLKGAWQVGAIQAVLETGFKPEMIYGISAGALNASFMVNEAGIQYVEKGEINWDLVNKKLLRFWLENITKPSDIGILKSRFSLGIDTLMSRFDGLIDTNPLHDKLKKYLNSNMLRRSPVYLKVGAVNINTGQMHYADPLEQHFLDYLRASSSLPFIMPAIQIGGDHREVYMDGGLREVVPVKKAIEDGATEIYCIATHPKHKPLEHFNYRSFLSLIERVKDITVNQFENSDLEWAENYAENYMSIGSFKLARKINLTIIRPDDPINLELTDFNSADIKEVIKQGYEHGYKKLFEKAK</sequence>
<feature type="short sequence motif" description="DGA/G" evidence="4">
    <location>
        <begin position="181"/>
        <end position="183"/>
    </location>
</feature>
<reference evidence="7" key="1">
    <citation type="journal article" date="2019" name="Int. J. Syst. Evol. Microbiol.">
        <title>The Global Catalogue of Microorganisms (GCM) 10K type strain sequencing project: providing services to taxonomists for standard genome sequencing and annotation.</title>
        <authorList>
            <consortium name="The Broad Institute Genomics Platform"/>
            <consortium name="The Broad Institute Genome Sequencing Center for Infectious Disease"/>
            <person name="Wu L."/>
            <person name="Ma J."/>
        </authorList>
    </citation>
    <scope>NUCLEOTIDE SEQUENCE [LARGE SCALE GENOMIC DNA]</scope>
    <source>
        <strain evidence="7">KCTC 52344</strain>
    </source>
</reference>
<feature type="active site" description="Proton acceptor" evidence="4">
    <location>
        <position position="181"/>
    </location>
</feature>
<accession>A0ABW5J2Q3</accession>
<dbReference type="PROSITE" id="PS51635">
    <property type="entry name" value="PNPLA"/>
    <property type="match status" value="1"/>
</dbReference>
<evidence type="ECO:0000256" key="3">
    <source>
        <dbReference type="ARBA" id="ARBA00023098"/>
    </source>
</evidence>
<dbReference type="Proteomes" id="UP001597510">
    <property type="component" value="Unassembled WGS sequence"/>
</dbReference>
<keyword evidence="1 4" id="KW-0378">Hydrolase</keyword>
<evidence type="ECO:0000256" key="4">
    <source>
        <dbReference type="PROSITE-ProRule" id="PRU01161"/>
    </source>
</evidence>
<evidence type="ECO:0000313" key="6">
    <source>
        <dbReference type="EMBL" id="MFD2519423.1"/>
    </source>
</evidence>
<dbReference type="InterPro" id="IPR016035">
    <property type="entry name" value="Acyl_Trfase/lysoPLipase"/>
</dbReference>
<protein>
    <submittedName>
        <fullName evidence="6">Patatin-like phospholipase family protein</fullName>
    </submittedName>
</protein>
<dbReference type="PANTHER" id="PTHR14226:SF57">
    <property type="entry name" value="BLR7027 PROTEIN"/>
    <property type="match status" value="1"/>
</dbReference>
<dbReference type="EMBL" id="JBHULC010000001">
    <property type="protein sequence ID" value="MFD2519423.1"/>
    <property type="molecule type" value="Genomic_DNA"/>
</dbReference>
<dbReference type="SUPFAM" id="SSF52151">
    <property type="entry name" value="FabD/lysophospholipase-like"/>
    <property type="match status" value="1"/>
</dbReference>
<evidence type="ECO:0000313" key="7">
    <source>
        <dbReference type="Proteomes" id="UP001597510"/>
    </source>
</evidence>
<dbReference type="InterPro" id="IPR050301">
    <property type="entry name" value="NTE"/>
</dbReference>
<keyword evidence="7" id="KW-1185">Reference proteome</keyword>
<proteinExistence type="predicted"/>
<feature type="domain" description="PNPLA" evidence="5">
    <location>
        <begin position="4"/>
        <end position="194"/>
    </location>
</feature>
<comment type="caution">
    <text evidence="4">Lacks conserved residue(s) required for the propagation of feature annotation.</text>
</comment>